<gene>
    <name evidence="1" type="ORF">NCTC13296_04194</name>
</gene>
<dbReference type="EMBL" id="UGVI01000002">
    <property type="protein sequence ID" value="SUF08997.1"/>
    <property type="molecule type" value="Genomic_DNA"/>
</dbReference>
<protein>
    <submittedName>
        <fullName evidence="1">Uncharacterized protein</fullName>
    </submittedName>
</protein>
<sequence>MSRSVIEDQLLAEVVMGLPLPGMALEAVAAASHC</sequence>
<dbReference type="Proteomes" id="UP000254569">
    <property type="component" value="Unassembled WGS sequence"/>
</dbReference>
<dbReference type="AlphaFoldDB" id="A0A379PQC5"/>
<evidence type="ECO:0000313" key="1">
    <source>
        <dbReference type="EMBL" id="SUF08997.1"/>
    </source>
</evidence>
<organism evidence="1 2">
    <name type="scientific">Rhodococcus gordoniae</name>
    <dbReference type="NCBI Taxonomy" id="223392"/>
    <lineage>
        <taxon>Bacteria</taxon>
        <taxon>Bacillati</taxon>
        <taxon>Actinomycetota</taxon>
        <taxon>Actinomycetes</taxon>
        <taxon>Mycobacteriales</taxon>
        <taxon>Nocardiaceae</taxon>
        <taxon>Rhodococcus</taxon>
    </lineage>
</organism>
<reference evidence="1 2" key="1">
    <citation type="submission" date="2018-06" db="EMBL/GenBank/DDBJ databases">
        <authorList>
            <consortium name="Pathogen Informatics"/>
            <person name="Doyle S."/>
        </authorList>
    </citation>
    <scope>NUCLEOTIDE SEQUENCE [LARGE SCALE GENOMIC DNA]</scope>
    <source>
        <strain evidence="1 2">NCTC13296</strain>
    </source>
</reference>
<keyword evidence="2" id="KW-1185">Reference proteome</keyword>
<evidence type="ECO:0000313" key="2">
    <source>
        <dbReference type="Proteomes" id="UP000254569"/>
    </source>
</evidence>
<name>A0A379PQC5_9NOCA</name>
<proteinExistence type="predicted"/>
<accession>A0A379PQC5</accession>